<comment type="similarity">
    <text evidence="9">Belongs to the BCD1 family.</text>
</comment>
<reference evidence="15" key="1">
    <citation type="submission" date="2022-01" db="EMBL/GenBank/DDBJ databases">
        <authorList>
            <person name="King R."/>
        </authorList>
    </citation>
    <scope>NUCLEOTIDE SEQUENCE</scope>
</reference>
<gene>
    <name evidence="15" type="ORF">PHYEVI_LOCUS2808</name>
</gene>
<evidence type="ECO:0000313" key="16">
    <source>
        <dbReference type="Proteomes" id="UP001153712"/>
    </source>
</evidence>
<keyword evidence="2" id="KW-0690">Ribosome biogenesis</keyword>
<comment type="function">
    <text evidence="8">Required for box C/D snoRNAs accumulation involved in snoRNA processing, snoRNA transport to the nucleolus and ribosome biogenesis.</text>
</comment>
<organism evidence="15 16">
    <name type="scientific">Phyllotreta striolata</name>
    <name type="common">Striped flea beetle</name>
    <name type="synonym">Crioceris striolata</name>
    <dbReference type="NCBI Taxonomy" id="444603"/>
    <lineage>
        <taxon>Eukaryota</taxon>
        <taxon>Metazoa</taxon>
        <taxon>Ecdysozoa</taxon>
        <taxon>Arthropoda</taxon>
        <taxon>Hexapoda</taxon>
        <taxon>Insecta</taxon>
        <taxon>Pterygota</taxon>
        <taxon>Neoptera</taxon>
        <taxon>Endopterygota</taxon>
        <taxon>Coleoptera</taxon>
        <taxon>Polyphaga</taxon>
        <taxon>Cucujiformia</taxon>
        <taxon>Chrysomeloidea</taxon>
        <taxon>Chrysomelidae</taxon>
        <taxon>Galerucinae</taxon>
        <taxon>Alticini</taxon>
        <taxon>Phyllotreta</taxon>
    </lineage>
</organism>
<dbReference type="InterPro" id="IPR051639">
    <property type="entry name" value="BCD1"/>
</dbReference>
<dbReference type="CDD" id="cd23023">
    <property type="entry name" value="zf-HIT_BCD1"/>
    <property type="match status" value="1"/>
</dbReference>
<dbReference type="FunFam" id="3.30.60.190:FF:000001">
    <property type="entry name" value="box C/D snoRNA protein 1"/>
    <property type="match status" value="1"/>
</dbReference>
<evidence type="ECO:0000256" key="2">
    <source>
        <dbReference type="ARBA" id="ARBA00022517"/>
    </source>
</evidence>
<accession>A0A9N9XLP3</accession>
<keyword evidence="7" id="KW-0832">Ubl conjugation</keyword>
<dbReference type="GO" id="GO:0000463">
    <property type="term" value="P:maturation of LSU-rRNA from tricistronic rRNA transcript (SSU-rRNA, 5.8S rRNA, LSU-rRNA)"/>
    <property type="evidence" value="ECO:0007669"/>
    <property type="project" value="TreeGrafter"/>
</dbReference>
<dbReference type="GO" id="GO:0008270">
    <property type="term" value="F:zinc ion binding"/>
    <property type="evidence" value="ECO:0007669"/>
    <property type="project" value="UniProtKB-UniRule"/>
</dbReference>
<dbReference type="SUPFAM" id="SSF144232">
    <property type="entry name" value="HIT/MYND zinc finger-like"/>
    <property type="match status" value="1"/>
</dbReference>
<evidence type="ECO:0000256" key="12">
    <source>
        <dbReference type="ARBA" id="ARBA00077531"/>
    </source>
</evidence>
<dbReference type="GO" id="GO:0048254">
    <property type="term" value="P:snoRNA localization"/>
    <property type="evidence" value="ECO:0007669"/>
    <property type="project" value="TreeGrafter"/>
</dbReference>
<keyword evidence="1" id="KW-1017">Isopeptide bond</keyword>
<evidence type="ECO:0000256" key="13">
    <source>
        <dbReference type="PROSITE-ProRule" id="PRU00453"/>
    </source>
</evidence>
<keyword evidence="3" id="KW-0597">Phosphoprotein</keyword>
<dbReference type="GO" id="GO:0070761">
    <property type="term" value="C:pre-snoRNP complex"/>
    <property type="evidence" value="ECO:0007669"/>
    <property type="project" value="TreeGrafter"/>
</dbReference>
<sequence length="314" mass="36429">MDNESLTTKITPESTTTTNKSRLGFCEVCAFYNAKYTCPRCELKTCSLKCIKIHKLELDCSGDRDRTKYIPLNKFTNLDLTSDYRLLEEVSRSLENSRKHFRGIRWNNIPHRLIRLRNVAKSQKIELKFLPPKFARHKNNATYLKLNRIFWHIEWVFVNSDNTILHDSNVPDTQKLCSTLERHLDANNEALAEKLQYYRAVGLSGIKLLLKAEQKGGKKFYEIDGNVQLKESLQKKIIIEYPTIHVVLKDHSCGYNIIDSDDDEEIEESNKHVKSGHQIVNRIINKAEEDDANKSSKNFLFVNEYSDAEVSDDD</sequence>
<evidence type="ECO:0000256" key="8">
    <source>
        <dbReference type="ARBA" id="ARBA00049598"/>
    </source>
</evidence>
<evidence type="ECO:0000256" key="6">
    <source>
        <dbReference type="ARBA" id="ARBA00022833"/>
    </source>
</evidence>
<evidence type="ECO:0000256" key="4">
    <source>
        <dbReference type="ARBA" id="ARBA00022723"/>
    </source>
</evidence>
<dbReference type="AlphaFoldDB" id="A0A9N9XLP3"/>
<keyword evidence="6" id="KW-0862">Zinc</keyword>
<proteinExistence type="inferred from homology"/>
<dbReference type="Pfam" id="PF04438">
    <property type="entry name" value="zf-HIT"/>
    <property type="match status" value="1"/>
</dbReference>
<evidence type="ECO:0000256" key="11">
    <source>
        <dbReference type="ARBA" id="ARBA00068630"/>
    </source>
</evidence>
<keyword evidence="5 13" id="KW-0863">Zinc-finger</keyword>
<dbReference type="InterPro" id="IPR057721">
    <property type="entry name" value="BCD1_alpha/beta"/>
</dbReference>
<name>A0A9N9XLP3_PHYSR</name>
<dbReference type="OrthoDB" id="272357at2759"/>
<evidence type="ECO:0000256" key="9">
    <source>
        <dbReference type="ARBA" id="ARBA00049654"/>
    </source>
</evidence>
<dbReference type="GO" id="GO:0000492">
    <property type="term" value="P:box C/D snoRNP assembly"/>
    <property type="evidence" value="ECO:0007669"/>
    <property type="project" value="TreeGrafter"/>
</dbReference>
<protein>
    <recommendedName>
        <fullName evidence="11">Box C/D snoRNA protein 1</fullName>
    </recommendedName>
    <alternativeName>
        <fullName evidence="12">Zinc finger HIT domain-containing protein 6</fullName>
    </alternativeName>
</protein>
<evidence type="ECO:0000256" key="1">
    <source>
        <dbReference type="ARBA" id="ARBA00022499"/>
    </source>
</evidence>
<dbReference type="InterPro" id="IPR007529">
    <property type="entry name" value="Znf_HIT"/>
</dbReference>
<evidence type="ECO:0000256" key="3">
    <source>
        <dbReference type="ARBA" id="ARBA00022553"/>
    </source>
</evidence>
<dbReference type="PANTHER" id="PTHR13483:SF3">
    <property type="entry name" value="BOX C_D SNORNA PROTEIN 1"/>
    <property type="match status" value="1"/>
</dbReference>
<keyword evidence="16" id="KW-1185">Reference proteome</keyword>
<feature type="domain" description="HIT-type" evidence="14">
    <location>
        <begin position="26"/>
        <end position="60"/>
    </location>
</feature>
<dbReference type="EMBL" id="OU900105">
    <property type="protein sequence ID" value="CAG9856385.1"/>
    <property type="molecule type" value="Genomic_DNA"/>
</dbReference>
<keyword evidence="4" id="KW-0479">Metal-binding</keyword>
<dbReference type="PROSITE" id="PS51083">
    <property type="entry name" value="ZF_HIT"/>
    <property type="match status" value="1"/>
</dbReference>
<dbReference type="GO" id="GO:0005634">
    <property type="term" value="C:nucleus"/>
    <property type="evidence" value="ECO:0007669"/>
    <property type="project" value="TreeGrafter"/>
</dbReference>
<evidence type="ECO:0000313" key="15">
    <source>
        <dbReference type="EMBL" id="CAG9856385.1"/>
    </source>
</evidence>
<comment type="subunit">
    <text evidence="10">Interacts with FBL, SNU13, NOP58, NUFIP1, RUVBL1, RUVBL2 and TAF9. Interacts (via HIT-type zinc finger) with the RUVBL1/RUVBL2 complex in the presence of ADP.</text>
</comment>
<evidence type="ECO:0000259" key="14">
    <source>
        <dbReference type="PROSITE" id="PS51083"/>
    </source>
</evidence>
<evidence type="ECO:0000256" key="7">
    <source>
        <dbReference type="ARBA" id="ARBA00022843"/>
    </source>
</evidence>
<dbReference type="Pfam" id="PF25790">
    <property type="entry name" value="BCD1"/>
    <property type="match status" value="1"/>
</dbReference>
<dbReference type="PANTHER" id="PTHR13483">
    <property type="entry name" value="BOX C_D SNORNA PROTEIN 1-RELATED"/>
    <property type="match status" value="1"/>
</dbReference>
<dbReference type="Gene3D" id="3.30.60.190">
    <property type="match status" value="1"/>
</dbReference>
<evidence type="ECO:0000256" key="5">
    <source>
        <dbReference type="ARBA" id="ARBA00022771"/>
    </source>
</evidence>
<evidence type="ECO:0000256" key="10">
    <source>
        <dbReference type="ARBA" id="ARBA00061949"/>
    </source>
</evidence>
<dbReference type="Proteomes" id="UP001153712">
    <property type="component" value="Chromosome 12"/>
</dbReference>